<comment type="caution">
    <text evidence="2">The sequence shown here is derived from an EMBL/GenBank/DDBJ whole genome shotgun (WGS) entry which is preliminary data.</text>
</comment>
<protein>
    <submittedName>
        <fullName evidence="2">ComF family protein</fullName>
    </submittedName>
</protein>
<name>A0AAJ1IED3_9SPIO</name>
<dbReference type="AlphaFoldDB" id="A0AAJ1IED3"/>
<dbReference type="PANTHER" id="PTHR47505:SF1">
    <property type="entry name" value="DNA UTILIZATION PROTEIN YHGH"/>
    <property type="match status" value="1"/>
</dbReference>
<dbReference type="Proteomes" id="UP001221217">
    <property type="component" value="Unassembled WGS sequence"/>
</dbReference>
<accession>A0AAJ1IED3</accession>
<gene>
    <name evidence="2" type="ORF">PQJ61_03950</name>
</gene>
<evidence type="ECO:0000313" key="3">
    <source>
        <dbReference type="Proteomes" id="UP001221217"/>
    </source>
</evidence>
<dbReference type="CDD" id="cd06223">
    <property type="entry name" value="PRTases_typeI"/>
    <property type="match status" value="1"/>
</dbReference>
<evidence type="ECO:0000313" key="2">
    <source>
        <dbReference type="EMBL" id="MDC7225900.1"/>
    </source>
</evidence>
<dbReference type="Gene3D" id="3.40.50.2020">
    <property type="match status" value="1"/>
</dbReference>
<proteinExistence type="inferred from homology"/>
<dbReference type="EMBL" id="JAQQAL010000010">
    <property type="protein sequence ID" value="MDC7225900.1"/>
    <property type="molecule type" value="Genomic_DNA"/>
</dbReference>
<organism evidence="2 3">
    <name type="scientific">Candidatus Thalassospirochaeta sargassi</name>
    <dbReference type="NCBI Taxonomy" id="3119039"/>
    <lineage>
        <taxon>Bacteria</taxon>
        <taxon>Pseudomonadati</taxon>
        <taxon>Spirochaetota</taxon>
        <taxon>Spirochaetia</taxon>
        <taxon>Spirochaetales</taxon>
        <taxon>Spirochaetaceae</taxon>
        <taxon>Candidatus Thalassospirochaeta</taxon>
    </lineage>
</organism>
<dbReference type="PANTHER" id="PTHR47505">
    <property type="entry name" value="DNA UTILIZATION PROTEIN YHGH"/>
    <property type="match status" value="1"/>
</dbReference>
<dbReference type="InterPro" id="IPR000836">
    <property type="entry name" value="PRTase_dom"/>
</dbReference>
<sequence length="245" mass="27696">MTLRKIAALAADLLLPDTCSICGRSLSLQRTGDGWNIPLCRECRDKADNSIFSRAYPAISRCTNCGFPLSSEESICSRCREREWSFDSATSLFLYLDTGKQLIRAYKFDNRKALSHYFAEKAAELQLYRRQGFTIVPVPFRPSAKRKRGWDQVEAICRILNKKYGYKTSYCLKRINGRAQKTMNYEDRLTNLENGISLRYGTAVPDKVLLLDDVFTTGATMNRCSCVLKEAGCSTVVCLAMAIDL</sequence>
<dbReference type="SUPFAM" id="SSF53271">
    <property type="entry name" value="PRTase-like"/>
    <property type="match status" value="1"/>
</dbReference>
<reference evidence="2 3" key="1">
    <citation type="submission" date="2022-12" db="EMBL/GenBank/DDBJ databases">
        <title>Metagenome assembled genome from gulf of manar.</title>
        <authorList>
            <person name="Kohli P."/>
            <person name="Pk S."/>
            <person name="Venkata Ramana C."/>
            <person name="Sasikala C."/>
        </authorList>
    </citation>
    <scope>NUCLEOTIDE SEQUENCE [LARGE SCALE GENOMIC DNA]</scope>
    <source>
        <strain evidence="2">JB008</strain>
    </source>
</reference>
<dbReference type="InterPro" id="IPR029057">
    <property type="entry name" value="PRTase-like"/>
</dbReference>
<evidence type="ECO:0000256" key="1">
    <source>
        <dbReference type="ARBA" id="ARBA00008007"/>
    </source>
</evidence>
<comment type="similarity">
    <text evidence="1">Belongs to the ComF/GntX family.</text>
</comment>
<dbReference type="InterPro" id="IPR051910">
    <property type="entry name" value="ComF/GntX_DNA_util-trans"/>
</dbReference>